<feature type="domain" description="Ribosomal RNA small subunit methyltransferase E methyltransferase" evidence="11">
    <location>
        <begin position="73"/>
        <end position="232"/>
    </location>
</feature>
<accession>A0A6J6GUV0</accession>
<dbReference type="EC" id="2.1.1.193" evidence="3"/>
<evidence type="ECO:0000256" key="4">
    <source>
        <dbReference type="ARBA" id="ARBA00022490"/>
    </source>
</evidence>
<evidence type="ECO:0000256" key="2">
    <source>
        <dbReference type="ARBA" id="ARBA00005528"/>
    </source>
</evidence>
<evidence type="ECO:0000259" key="11">
    <source>
        <dbReference type="Pfam" id="PF04452"/>
    </source>
</evidence>
<protein>
    <recommendedName>
        <fullName evidence="3">16S rRNA (uracil(1498)-N(3))-methyltransferase</fullName>
        <ecNumber evidence="3">2.1.1.193</ecNumber>
    </recommendedName>
</protein>
<evidence type="ECO:0000256" key="9">
    <source>
        <dbReference type="ARBA" id="ARBA00025699"/>
    </source>
</evidence>
<dbReference type="Gene3D" id="2.40.240.20">
    <property type="entry name" value="Hypothetical PUA domain-like, domain 1"/>
    <property type="match status" value="1"/>
</dbReference>
<dbReference type="InterPro" id="IPR029028">
    <property type="entry name" value="Alpha/beta_knot_MTases"/>
</dbReference>
<dbReference type="InterPro" id="IPR046887">
    <property type="entry name" value="RsmE_PUA-like"/>
</dbReference>
<dbReference type="SUPFAM" id="SSF88697">
    <property type="entry name" value="PUA domain-like"/>
    <property type="match status" value="1"/>
</dbReference>
<dbReference type="GO" id="GO:0005737">
    <property type="term" value="C:cytoplasm"/>
    <property type="evidence" value="ECO:0007669"/>
    <property type="project" value="UniProtKB-SubCell"/>
</dbReference>
<evidence type="ECO:0000256" key="1">
    <source>
        <dbReference type="ARBA" id="ARBA00004496"/>
    </source>
</evidence>
<name>A0A6J6GUV0_9ZZZZ</name>
<dbReference type="InterPro" id="IPR006700">
    <property type="entry name" value="RsmE"/>
</dbReference>
<keyword evidence="6" id="KW-0489">Methyltransferase</keyword>
<comment type="similarity">
    <text evidence="2">Belongs to the RNA methyltransferase RsmE family.</text>
</comment>
<organism evidence="13">
    <name type="scientific">freshwater metagenome</name>
    <dbReference type="NCBI Taxonomy" id="449393"/>
    <lineage>
        <taxon>unclassified sequences</taxon>
        <taxon>metagenomes</taxon>
        <taxon>ecological metagenomes</taxon>
    </lineage>
</organism>
<dbReference type="NCBIfam" id="NF008693">
    <property type="entry name" value="PRK11713.2-3"/>
    <property type="match status" value="1"/>
</dbReference>
<evidence type="ECO:0000256" key="5">
    <source>
        <dbReference type="ARBA" id="ARBA00022552"/>
    </source>
</evidence>
<keyword evidence="5" id="KW-0698">rRNA processing</keyword>
<dbReference type="Pfam" id="PF04452">
    <property type="entry name" value="Methyltrans_RNA"/>
    <property type="match status" value="1"/>
</dbReference>
<evidence type="ECO:0000256" key="6">
    <source>
        <dbReference type="ARBA" id="ARBA00022603"/>
    </source>
</evidence>
<evidence type="ECO:0000256" key="3">
    <source>
        <dbReference type="ARBA" id="ARBA00012328"/>
    </source>
</evidence>
<evidence type="ECO:0000259" key="12">
    <source>
        <dbReference type="Pfam" id="PF20260"/>
    </source>
</evidence>
<sequence length="244" mass="25701">MFTRTFDQPVQVGSVVDLTGPESKHAVSVRRMRVGEAIQLTDKAGLRVRGLVDSIVGNNLRVRVSSVQQEPTPQIQITLIQALAKGDRDELAVQAATELGVIGVIPWEADRSVSRWIGLKEAKGVERWQSIVTEAAKQSLSTWHPVVASPIKGVQVAHLVNDFDLVLVLDPTAAAGIGVQNMPNAGKVALVVGPEGGISEPELAALEEAGAVRVHLGAPILRTSTAGIAAISGILALTGQWGSK</sequence>
<comment type="function">
    <text evidence="9">Specifically methylates the N3 position of the uracil ring of uridine 1498 (m3U1498) in 16S rRNA. Acts on the fully assembled 30S ribosomal subunit.</text>
</comment>
<comment type="catalytic activity">
    <reaction evidence="10">
        <text>uridine(1498) in 16S rRNA + S-adenosyl-L-methionine = N(3)-methyluridine(1498) in 16S rRNA + S-adenosyl-L-homocysteine + H(+)</text>
        <dbReference type="Rhea" id="RHEA:42920"/>
        <dbReference type="Rhea" id="RHEA-COMP:10283"/>
        <dbReference type="Rhea" id="RHEA-COMP:10284"/>
        <dbReference type="ChEBI" id="CHEBI:15378"/>
        <dbReference type="ChEBI" id="CHEBI:57856"/>
        <dbReference type="ChEBI" id="CHEBI:59789"/>
        <dbReference type="ChEBI" id="CHEBI:65315"/>
        <dbReference type="ChEBI" id="CHEBI:74502"/>
        <dbReference type="EC" id="2.1.1.193"/>
    </reaction>
</comment>
<dbReference type="PIRSF" id="PIRSF015601">
    <property type="entry name" value="MTase_slr0722"/>
    <property type="match status" value="1"/>
</dbReference>
<feature type="domain" description="Ribosomal RNA small subunit methyltransferase E PUA-like" evidence="12">
    <location>
        <begin position="18"/>
        <end position="48"/>
    </location>
</feature>
<evidence type="ECO:0000313" key="13">
    <source>
        <dbReference type="EMBL" id="CAB4605081.1"/>
    </source>
</evidence>
<dbReference type="Gene3D" id="3.40.1280.10">
    <property type="match status" value="1"/>
</dbReference>
<dbReference type="GO" id="GO:0070042">
    <property type="term" value="F:rRNA (uridine-N3-)-methyltransferase activity"/>
    <property type="evidence" value="ECO:0007669"/>
    <property type="project" value="TreeGrafter"/>
</dbReference>
<dbReference type="CDD" id="cd18084">
    <property type="entry name" value="RsmE-like"/>
    <property type="match status" value="1"/>
</dbReference>
<dbReference type="GO" id="GO:0070475">
    <property type="term" value="P:rRNA base methylation"/>
    <property type="evidence" value="ECO:0007669"/>
    <property type="project" value="TreeGrafter"/>
</dbReference>
<dbReference type="EMBL" id="CAEZUU010000007">
    <property type="protein sequence ID" value="CAB4605081.1"/>
    <property type="molecule type" value="Genomic_DNA"/>
</dbReference>
<keyword evidence="7" id="KW-0808">Transferase</keyword>
<evidence type="ECO:0000256" key="10">
    <source>
        <dbReference type="ARBA" id="ARBA00047944"/>
    </source>
</evidence>
<dbReference type="NCBIfam" id="TIGR00046">
    <property type="entry name" value="RsmE family RNA methyltransferase"/>
    <property type="match status" value="1"/>
</dbReference>
<dbReference type="InterPro" id="IPR029026">
    <property type="entry name" value="tRNA_m1G_MTases_N"/>
</dbReference>
<keyword evidence="4" id="KW-0963">Cytoplasm</keyword>
<dbReference type="AlphaFoldDB" id="A0A6J6GUV0"/>
<comment type="subcellular location">
    <subcellularLocation>
        <location evidence="1">Cytoplasm</location>
    </subcellularLocation>
</comment>
<reference evidence="13" key="1">
    <citation type="submission" date="2020-05" db="EMBL/GenBank/DDBJ databases">
        <authorList>
            <person name="Chiriac C."/>
            <person name="Salcher M."/>
            <person name="Ghai R."/>
            <person name="Kavagutti S V."/>
        </authorList>
    </citation>
    <scope>NUCLEOTIDE SEQUENCE</scope>
</reference>
<dbReference type="InterPro" id="IPR015947">
    <property type="entry name" value="PUA-like_sf"/>
</dbReference>
<dbReference type="SUPFAM" id="SSF75217">
    <property type="entry name" value="alpha/beta knot"/>
    <property type="match status" value="1"/>
</dbReference>
<keyword evidence="8" id="KW-0949">S-adenosyl-L-methionine</keyword>
<dbReference type="PANTHER" id="PTHR30027">
    <property type="entry name" value="RIBOSOMAL RNA SMALL SUBUNIT METHYLTRANSFERASE E"/>
    <property type="match status" value="1"/>
</dbReference>
<dbReference type="PANTHER" id="PTHR30027:SF3">
    <property type="entry name" value="16S RRNA (URACIL(1498)-N(3))-METHYLTRANSFERASE"/>
    <property type="match status" value="1"/>
</dbReference>
<evidence type="ECO:0000256" key="8">
    <source>
        <dbReference type="ARBA" id="ARBA00022691"/>
    </source>
</evidence>
<dbReference type="Pfam" id="PF20260">
    <property type="entry name" value="PUA_4"/>
    <property type="match status" value="1"/>
</dbReference>
<proteinExistence type="inferred from homology"/>
<gene>
    <name evidence="13" type="ORF">UFOPK1857_00077</name>
</gene>
<evidence type="ECO:0000256" key="7">
    <source>
        <dbReference type="ARBA" id="ARBA00022679"/>
    </source>
</evidence>
<dbReference type="InterPro" id="IPR046886">
    <property type="entry name" value="RsmE_MTase_dom"/>
</dbReference>